<feature type="region of interest" description="Disordered" evidence="1">
    <location>
        <begin position="1"/>
        <end position="83"/>
    </location>
</feature>
<dbReference type="GeneID" id="18819260"/>
<dbReference type="RefSeq" id="XP_007318415.1">
    <property type="nucleotide sequence ID" value="XM_007318353.1"/>
</dbReference>
<feature type="compositionally biased region" description="Basic and acidic residues" evidence="1">
    <location>
        <begin position="212"/>
        <end position="222"/>
    </location>
</feature>
<dbReference type="Proteomes" id="UP000008064">
    <property type="component" value="Unassembled WGS sequence"/>
</dbReference>
<dbReference type="AlphaFoldDB" id="F8NWP4"/>
<dbReference type="KEGG" id="sla:SERLADRAFT_467599"/>
<name>F8NWP4_SERL9</name>
<dbReference type="EMBL" id="GL945434">
    <property type="protein sequence ID" value="EGO24396.1"/>
    <property type="molecule type" value="Genomic_DNA"/>
</dbReference>
<feature type="compositionally biased region" description="Polar residues" evidence="1">
    <location>
        <begin position="169"/>
        <end position="187"/>
    </location>
</feature>
<feature type="compositionally biased region" description="Low complexity" evidence="1">
    <location>
        <begin position="131"/>
        <end position="144"/>
    </location>
</feature>
<reference evidence="2" key="1">
    <citation type="submission" date="2011-04" db="EMBL/GenBank/DDBJ databases">
        <title>Evolution of plant cell wall degrading machinery underlies the functional diversity of forest fungi.</title>
        <authorList>
            <consortium name="US DOE Joint Genome Institute (JGI-PGF)"/>
            <person name="Eastwood D.C."/>
            <person name="Floudas D."/>
            <person name="Binder M."/>
            <person name="Majcherczyk A."/>
            <person name="Schneider P."/>
            <person name="Aerts A."/>
            <person name="Asiegbu F.O."/>
            <person name="Baker S.E."/>
            <person name="Barry K."/>
            <person name="Bendiksby M."/>
            <person name="Blumentritt M."/>
            <person name="Coutinho P.M."/>
            <person name="Cullen D."/>
            <person name="Cullen D."/>
            <person name="Gathman A."/>
            <person name="Goodell B."/>
            <person name="Henrissat B."/>
            <person name="Ihrmark K."/>
            <person name="Kauserud H."/>
            <person name="Kohler A."/>
            <person name="LaButti K."/>
            <person name="Lapidus A."/>
            <person name="Lavin J.L."/>
            <person name="Lee Y.-H."/>
            <person name="Lindquist E."/>
            <person name="Lilly W."/>
            <person name="Lucas S."/>
            <person name="Morin E."/>
            <person name="Murat C."/>
            <person name="Oguiza J.A."/>
            <person name="Park J."/>
            <person name="Pisabarro A.G."/>
            <person name="Riley R."/>
            <person name="Rosling A."/>
            <person name="Salamov A."/>
            <person name="Schmidt O."/>
            <person name="Schmutz J."/>
            <person name="Skrede I."/>
            <person name="Stenlid J."/>
            <person name="Wiebenga A."/>
            <person name="Xie X."/>
            <person name="Kues U."/>
            <person name="Hibbett D.S."/>
            <person name="Hoffmeister D."/>
            <person name="Hogberg N."/>
            <person name="Martin F."/>
            <person name="Grigoriev I.V."/>
            <person name="Watkinson S.C."/>
        </authorList>
    </citation>
    <scope>NUCLEOTIDE SEQUENCE</scope>
    <source>
        <strain evidence="2">S7.9</strain>
    </source>
</reference>
<feature type="compositionally biased region" description="Low complexity" evidence="1">
    <location>
        <begin position="30"/>
        <end position="41"/>
    </location>
</feature>
<gene>
    <name evidence="2" type="ORF">SERLADRAFT_467599</name>
</gene>
<protein>
    <submittedName>
        <fullName evidence="2">Uncharacterized protein</fullName>
    </submittedName>
</protein>
<evidence type="ECO:0000256" key="1">
    <source>
        <dbReference type="SAM" id="MobiDB-lite"/>
    </source>
</evidence>
<feature type="region of interest" description="Disordered" evidence="1">
    <location>
        <begin position="113"/>
        <end position="222"/>
    </location>
</feature>
<sequence>MESSTTVKTEDAVKHSEPIPIGSHHARYRSASMSSASSGSPGSPPQLQTPLNVNPPRIPTASPSSSPILSYFMTQSPNKGSATFPFKRGFAASPVFEEEVQDEFPITSHARRASTAGRFIPQSAPDAQQDRGAGLLRRLSLGGAFNKSLNGTTEVTRPQSPPRPSTPPNTAVTPTGNGSRLPTTPSRTKGRRSATLSVGTGPRRAPSPMGERILKGHFDGFN</sequence>
<feature type="compositionally biased region" description="Polar residues" evidence="1">
    <location>
        <begin position="61"/>
        <end position="81"/>
    </location>
</feature>
<proteinExistence type="predicted"/>
<organism>
    <name type="scientific">Serpula lacrymans var. lacrymans (strain S7.9)</name>
    <name type="common">Dry rot fungus</name>
    <dbReference type="NCBI Taxonomy" id="578457"/>
    <lineage>
        <taxon>Eukaryota</taxon>
        <taxon>Fungi</taxon>
        <taxon>Dikarya</taxon>
        <taxon>Basidiomycota</taxon>
        <taxon>Agaricomycotina</taxon>
        <taxon>Agaricomycetes</taxon>
        <taxon>Agaricomycetidae</taxon>
        <taxon>Boletales</taxon>
        <taxon>Coniophorineae</taxon>
        <taxon>Serpulaceae</taxon>
        <taxon>Serpula</taxon>
    </lineage>
</organism>
<accession>F8NWP4</accession>
<feature type="compositionally biased region" description="Basic and acidic residues" evidence="1">
    <location>
        <begin position="8"/>
        <end position="17"/>
    </location>
</feature>
<evidence type="ECO:0000313" key="2">
    <source>
        <dbReference type="EMBL" id="EGO24396.1"/>
    </source>
</evidence>
<dbReference type="HOGENOM" id="CLU_1294783_0_0_1"/>
<dbReference type="OrthoDB" id="2554033at2759"/>